<dbReference type="Gene3D" id="3.80.10.10">
    <property type="entry name" value="Ribonuclease Inhibitor"/>
    <property type="match status" value="1"/>
</dbReference>
<evidence type="ECO:0000256" key="2">
    <source>
        <dbReference type="ARBA" id="ARBA00022737"/>
    </source>
</evidence>
<dbReference type="InterPro" id="IPR032675">
    <property type="entry name" value="LRR_dom_sf"/>
</dbReference>
<protein>
    <submittedName>
        <fullName evidence="3">Uncharacterized protein</fullName>
    </submittedName>
</protein>
<dbReference type="SUPFAM" id="SSF52058">
    <property type="entry name" value="L domain-like"/>
    <property type="match status" value="1"/>
</dbReference>
<name>A0A7J6KZ25_PEROL</name>
<dbReference type="OrthoDB" id="660555at2759"/>
<dbReference type="AlphaFoldDB" id="A0A7J6KZ25"/>
<keyword evidence="1" id="KW-0433">Leucine-rich repeat</keyword>
<organism evidence="3 4">
    <name type="scientific">Perkinsus olseni</name>
    <name type="common">Perkinsus atlanticus</name>
    <dbReference type="NCBI Taxonomy" id="32597"/>
    <lineage>
        <taxon>Eukaryota</taxon>
        <taxon>Sar</taxon>
        <taxon>Alveolata</taxon>
        <taxon>Perkinsozoa</taxon>
        <taxon>Perkinsea</taxon>
        <taxon>Perkinsida</taxon>
        <taxon>Perkinsidae</taxon>
        <taxon>Perkinsus</taxon>
    </lineage>
</organism>
<dbReference type="PANTHER" id="PTHR48051:SF46">
    <property type="entry name" value="LEUCINE RICH REPEAT-CONTAINING DOMAIN PROTEIN"/>
    <property type="match status" value="1"/>
</dbReference>
<proteinExistence type="predicted"/>
<evidence type="ECO:0000313" key="3">
    <source>
        <dbReference type="EMBL" id="KAF4652162.1"/>
    </source>
</evidence>
<accession>A0A7J6KZ25</accession>
<comment type="caution">
    <text evidence="3">The sequence shown here is derived from an EMBL/GenBank/DDBJ whole genome shotgun (WGS) entry which is preliminary data.</text>
</comment>
<dbReference type="PANTHER" id="PTHR48051">
    <property type="match status" value="1"/>
</dbReference>
<evidence type="ECO:0000256" key="1">
    <source>
        <dbReference type="ARBA" id="ARBA00022614"/>
    </source>
</evidence>
<reference evidence="3 4" key="1">
    <citation type="submission" date="2020-04" db="EMBL/GenBank/DDBJ databases">
        <title>Perkinsus olseni comparative genomics.</title>
        <authorList>
            <person name="Bogema D.R."/>
        </authorList>
    </citation>
    <scope>NUCLEOTIDE SEQUENCE [LARGE SCALE GENOMIC DNA]</scope>
    <source>
        <strain evidence="3">ATCC PRA-179</strain>
    </source>
</reference>
<dbReference type="GO" id="GO:0005737">
    <property type="term" value="C:cytoplasm"/>
    <property type="evidence" value="ECO:0007669"/>
    <property type="project" value="TreeGrafter"/>
</dbReference>
<dbReference type="InterPro" id="IPR050216">
    <property type="entry name" value="LRR_domain-containing"/>
</dbReference>
<evidence type="ECO:0000313" key="4">
    <source>
        <dbReference type="Proteomes" id="UP000570595"/>
    </source>
</evidence>
<dbReference type="Proteomes" id="UP000570595">
    <property type="component" value="Unassembled WGS sequence"/>
</dbReference>
<dbReference type="EMBL" id="JABAHT010000754">
    <property type="protein sequence ID" value="KAF4652162.1"/>
    <property type="molecule type" value="Genomic_DNA"/>
</dbReference>
<keyword evidence="2" id="KW-0677">Repeat</keyword>
<sequence length="459" mass="51667">MAVSEFYPATTVSRAELLSRLKTEDGESKAVEGRLEKCRRNHRVKVAHLCELRLNERTFPAGVLTLAHLRRVDLSYNNLKRVPGELARLEALQEIWLDANPLEELPVSLHRLKHLRLLSLQELPRLRNVPREYAELRPTLVDVGGLADCPAMNEKLLEALHEGGIDGFFRVLEIKHLRRQQQHKLMKVLSEGLYPFEDPSALQACVQRLTRKIKIINSATPEAAKLAMSRLIKHGERIFPAVFSELDEATVLERLKQFDEELQSREEVTALELKVKAAMPDLPGDVAHRLALEFRSVLSAAKMGSIVRDWRELFPLSKMSTSEMLGKGMFGVGSILERQAELHRLRELELIRATFMSAYRPASEEIVNPLIDYVICSGLGFCLSHLLARQFVSSVRSEERRRLLAENALKERLPATVEDSLRLMKEGLPLVVTDEPSPGSPDGNGVEVRAAVAAAVEDV</sequence>
<gene>
    <name evidence="3" type="ORF">FOZ61_009881</name>
</gene>